<protein>
    <submittedName>
        <fullName evidence="2">Uncharacterized protein</fullName>
    </submittedName>
</protein>
<organism evidence="2 3">
    <name type="scientific">Botrimarina mediterranea</name>
    <dbReference type="NCBI Taxonomy" id="2528022"/>
    <lineage>
        <taxon>Bacteria</taxon>
        <taxon>Pseudomonadati</taxon>
        <taxon>Planctomycetota</taxon>
        <taxon>Planctomycetia</taxon>
        <taxon>Pirellulales</taxon>
        <taxon>Lacipirellulaceae</taxon>
        <taxon>Botrimarina</taxon>
    </lineage>
</organism>
<keyword evidence="3" id="KW-1185">Reference proteome</keyword>
<reference evidence="2 3" key="1">
    <citation type="submission" date="2019-02" db="EMBL/GenBank/DDBJ databases">
        <title>Deep-cultivation of Planctomycetes and their phenomic and genomic characterization uncovers novel biology.</title>
        <authorList>
            <person name="Wiegand S."/>
            <person name="Jogler M."/>
            <person name="Boedeker C."/>
            <person name="Pinto D."/>
            <person name="Vollmers J."/>
            <person name="Rivas-Marin E."/>
            <person name="Kohn T."/>
            <person name="Peeters S.H."/>
            <person name="Heuer A."/>
            <person name="Rast P."/>
            <person name="Oberbeckmann S."/>
            <person name="Bunk B."/>
            <person name="Jeske O."/>
            <person name="Meyerdierks A."/>
            <person name="Storesund J.E."/>
            <person name="Kallscheuer N."/>
            <person name="Luecker S."/>
            <person name="Lage O.M."/>
            <person name="Pohl T."/>
            <person name="Merkel B.J."/>
            <person name="Hornburger P."/>
            <person name="Mueller R.-W."/>
            <person name="Bruemmer F."/>
            <person name="Labrenz M."/>
            <person name="Spormann A.M."/>
            <person name="Op den Camp H."/>
            <person name="Overmann J."/>
            <person name="Amann R."/>
            <person name="Jetten M.S.M."/>
            <person name="Mascher T."/>
            <person name="Medema M.H."/>
            <person name="Devos D.P."/>
            <person name="Kaster A.-K."/>
            <person name="Ovreas L."/>
            <person name="Rohde M."/>
            <person name="Galperin M.Y."/>
            <person name="Jogler C."/>
        </authorList>
    </citation>
    <scope>NUCLEOTIDE SEQUENCE [LARGE SCALE GENOMIC DNA]</scope>
    <source>
        <strain evidence="2 3">Spa11</strain>
    </source>
</reference>
<dbReference type="KEGG" id="bmei:Spa11_14110"/>
<feature type="compositionally biased region" description="Polar residues" evidence="1">
    <location>
        <begin position="33"/>
        <end position="42"/>
    </location>
</feature>
<gene>
    <name evidence="2" type="ORF">Spa11_14110</name>
</gene>
<name>A0A518K607_9BACT</name>
<sequence length="63" mass="6806">MNSTSNIASLLVRLSERLVVPHYAKCGEWVSPNRPNQTSTALAQAGQRGRVPKFSPLASTLPT</sequence>
<dbReference type="AlphaFoldDB" id="A0A518K607"/>
<evidence type="ECO:0000256" key="1">
    <source>
        <dbReference type="SAM" id="MobiDB-lite"/>
    </source>
</evidence>
<dbReference type="Proteomes" id="UP000316426">
    <property type="component" value="Chromosome"/>
</dbReference>
<feature type="region of interest" description="Disordered" evidence="1">
    <location>
        <begin position="31"/>
        <end position="63"/>
    </location>
</feature>
<dbReference type="EMBL" id="CP036349">
    <property type="protein sequence ID" value="QDV73215.1"/>
    <property type="molecule type" value="Genomic_DNA"/>
</dbReference>
<accession>A0A518K607</accession>
<evidence type="ECO:0000313" key="2">
    <source>
        <dbReference type="EMBL" id="QDV73215.1"/>
    </source>
</evidence>
<proteinExistence type="predicted"/>
<evidence type="ECO:0000313" key="3">
    <source>
        <dbReference type="Proteomes" id="UP000316426"/>
    </source>
</evidence>